<protein>
    <submittedName>
        <fullName evidence="1">Uncharacterized protein</fullName>
    </submittedName>
</protein>
<dbReference type="AlphaFoldDB" id="A0AAD5T5J4"/>
<gene>
    <name evidence="1" type="ORF">HK100_007054</name>
</gene>
<accession>A0AAD5T5J4</accession>
<keyword evidence="2" id="KW-1185">Reference proteome</keyword>
<reference evidence="1" key="1">
    <citation type="submission" date="2020-05" db="EMBL/GenBank/DDBJ databases">
        <title>Phylogenomic resolution of chytrid fungi.</title>
        <authorList>
            <person name="Stajich J.E."/>
            <person name="Amses K."/>
            <person name="Simmons R."/>
            <person name="Seto K."/>
            <person name="Myers J."/>
            <person name="Bonds A."/>
            <person name="Quandt C.A."/>
            <person name="Barry K."/>
            <person name="Liu P."/>
            <person name="Grigoriev I."/>
            <person name="Longcore J.E."/>
            <person name="James T.Y."/>
        </authorList>
    </citation>
    <scope>NUCLEOTIDE SEQUENCE</scope>
    <source>
        <strain evidence="1">JEL0513</strain>
    </source>
</reference>
<sequence>MILKVIPEAAVYSSTKAIFATSKNDAILKMYSTPQPQIPLDMTLLMTPNFSPASAAAKLKHLEQVMLSTLCGPPTTPLILHSHQHNIQLLLSATTDTIDADRIWFKHHLRMLEFPHASIQYDLDELARHVGYTRRKREFATTRDWNMDLILSLTLMHKQDEETCRRLSLVLLKISKTDGNVVNENSVKLVGDYSPDYTSIVREIKMFVKMAGLVHLKHMLLVFFNEKV</sequence>
<dbReference type="EMBL" id="JADGJH010000330">
    <property type="protein sequence ID" value="KAJ3130989.1"/>
    <property type="molecule type" value="Genomic_DNA"/>
</dbReference>
<evidence type="ECO:0000313" key="2">
    <source>
        <dbReference type="Proteomes" id="UP001211907"/>
    </source>
</evidence>
<proteinExistence type="predicted"/>
<dbReference type="Proteomes" id="UP001211907">
    <property type="component" value="Unassembled WGS sequence"/>
</dbReference>
<evidence type="ECO:0000313" key="1">
    <source>
        <dbReference type="EMBL" id="KAJ3130989.1"/>
    </source>
</evidence>
<comment type="caution">
    <text evidence="1">The sequence shown here is derived from an EMBL/GenBank/DDBJ whole genome shotgun (WGS) entry which is preliminary data.</text>
</comment>
<name>A0AAD5T5J4_9FUNG</name>
<organism evidence="1 2">
    <name type="scientific">Physocladia obscura</name>
    <dbReference type="NCBI Taxonomy" id="109957"/>
    <lineage>
        <taxon>Eukaryota</taxon>
        <taxon>Fungi</taxon>
        <taxon>Fungi incertae sedis</taxon>
        <taxon>Chytridiomycota</taxon>
        <taxon>Chytridiomycota incertae sedis</taxon>
        <taxon>Chytridiomycetes</taxon>
        <taxon>Chytridiales</taxon>
        <taxon>Chytriomycetaceae</taxon>
        <taxon>Physocladia</taxon>
    </lineage>
</organism>